<comment type="caution">
    <text evidence="1">The sequence shown here is derived from an EMBL/GenBank/DDBJ whole genome shotgun (WGS) entry which is preliminary data.</text>
</comment>
<protein>
    <submittedName>
        <fullName evidence="1">Uncharacterized protein</fullName>
    </submittedName>
</protein>
<reference evidence="1" key="1">
    <citation type="submission" date="2023-02" db="EMBL/GenBank/DDBJ databases">
        <title>Genome of toxic invasive species Heracleum sosnowskyi carries increased number of genes despite the absence of recent whole-genome duplications.</title>
        <authorList>
            <person name="Schelkunov M."/>
            <person name="Shtratnikova V."/>
            <person name="Makarenko M."/>
            <person name="Klepikova A."/>
            <person name="Omelchenko D."/>
            <person name="Novikova G."/>
            <person name="Obukhova E."/>
            <person name="Bogdanov V."/>
            <person name="Penin A."/>
            <person name="Logacheva M."/>
        </authorList>
    </citation>
    <scope>NUCLEOTIDE SEQUENCE</scope>
    <source>
        <strain evidence="1">Hsosn_3</strain>
        <tissue evidence="1">Leaf</tissue>
    </source>
</reference>
<sequence length="133" mass="14635">MSLENSIILVQLRSFQWCLAAELIKSELDTLWKINPEGCILLSNKHKRSELFLGWNTSLVGYSDGSFKKVLEDGTLISGMGGILLNDKDEIIFIFSGKCNSSSPVEAIIFLANASLTHLDHTSKVVICTDCAL</sequence>
<keyword evidence="2" id="KW-1185">Reference proteome</keyword>
<proteinExistence type="predicted"/>
<gene>
    <name evidence="1" type="ORF">POM88_007431</name>
</gene>
<dbReference type="Proteomes" id="UP001237642">
    <property type="component" value="Unassembled WGS sequence"/>
</dbReference>
<evidence type="ECO:0000313" key="2">
    <source>
        <dbReference type="Proteomes" id="UP001237642"/>
    </source>
</evidence>
<reference evidence="1" key="2">
    <citation type="submission" date="2023-05" db="EMBL/GenBank/DDBJ databases">
        <authorList>
            <person name="Schelkunov M.I."/>
        </authorList>
    </citation>
    <scope>NUCLEOTIDE SEQUENCE</scope>
    <source>
        <strain evidence="1">Hsosn_3</strain>
        <tissue evidence="1">Leaf</tissue>
    </source>
</reference>
<name>A0AAD8J5E2_9APIA</name>
<accession>A0AAD8J5E2</accession>
<dbReference type="EMBL" id="JAUIZM010000002">
    <property type="protein sequence ID" value="KAK1397568.1"/>
    <property type="molecule type" value="Genomic_DNA"/>
</dbReference>
<evidence type="ECO:0000313" key="1">
    <source>
        <dbReference type="EMBL" id="KAK1397568.1"/>
    </source>
</evidence>
<dbReference type="AlphaFoldDB" id="A0AAD8J5E2"/>
<organism evidence="1 2">
    <name type="scientific">Heracleum sosnowskyi</name>
    <dbReference type="NCBI Taxonomy" id="360622"/>
    <lineage>
        <taxon>Eukaryota</taxon>
        <taxon>Viridiplantae</taxon>
        <taxon>Streptophyta</taxon>
        <taxon>Embryophyta</taxon>
        <taxon>Tracheophyta</taxon>
        <taxon>Spermatophyta</taxon>
        <taxon>Magnoliopsida</taxon>
        <taxon>eudicotyledons</taxon>
        <taxon>Gunneridae</taxon>
        <taxon>Pentapetalae</taxon>
        <taxon>asterids</taxon>
        <taxon>campanulids</taxon>
        <taxon>Apiales</taxon>
        <taxon>Apiaceae</taxon>
        <taxon>Apioideae</taxon>
        <taxon>apioid superclade</taxon>
        <taxon>Tordylieae</taxon>
        <taxon>Tordyliinae</taxon>
        <taxon>Heracleum</taxon>
    </lineage>
</organism>